<sequence length="231" mass="27108">MIRNETHSFFHFIDENDNRLDYDYYHPIFEELDELVNTEYFDVLEFRELISNIVSGKTPKNKEYIENGVMFLGAGNISEYGLNLDNVDRIDYSLHESTLSSSQLKEGDILITMAGTIGNATIFNQNLDANINQAVAKVEINSELINKEYLVKYLNSKWGKLNFRKFQHEVSQPNINLEEIKKLKIIVPPLDEQIKLVNMFQEFEKKAEEYRKLEKQCWKESFNIFESNLSK</sequence>
<keyword evidence="2" id="KW-0680">Restriction system</keyword>
<name>A0A1G5WFS2_9EURY</name>
<dbReference type="SUPFAM" id="SSF116734">
    <property type="entry name" value="DNA methylase specificity domain"/>
    <property type="match status" value="1"/>
</dbReference>
<feature type="domain" description="Type I restriction modification DNA specificity" evidence="4">
    <location>
        <begin position="50"/>
        <end position="209"/>
    </location>
</feature>
<evidence type="ECO:0000259" key="4">
    <source>
        <dbReference type="Pfam" id="PF01420"/>
    </source>
</evidence>
<dbReference type="AlphaFoldDB" id="A0A1G5WFS2"/>
<dbReference type="InterPro" id="IPR044946">
    <property type="entry name" value="Restrct_endonuc_typeI_TRD_sf"/>
</dbReference>
<evidence type="ECO:0000256" key="2">
    <source>
        <dbReference type="ARBA" id="ARBA00022747"/>
    </source>
</evidence>
<organism evidence="5 6">
    <name type="scientific">Methanobrevibacter millerae</name>
    <dbReference type="NCBI Taxonomy" id="230361"/>
    <lineage>
        <taxon>Archaea</taxon>
        <taxon>Methanobacteriati</taxon>
        <taxon>Methanobacteriota</taxon>
        <taxon>Methanomada group</taxon>
        <taxon>Methanobacteria</taxon>
        <taxon>Methanobacteriales</taxon>
        <taxon>Methanobacteriaceae</taxon>
        <taxon>Methanobrevibacter</taxon>
    </lineage>
</organism>
<dbReference type="PANTHER" id="PTHR30408">
    <property type="entry name" value="TYPE-1 RESTRICTION ENZYME ECOKI SPECIFICITY PROTEIN"/>
    <property type="match status" value="1"/>
</dbReference>
<dbReference type="Proteomes" id="UP000323439">
    <property type="component" value="Unassembled WGS sequence"/>
</dbReference>
<comment type="similarity">
    <text evidence="1">Belongs to the type-I restriction system S methylase family.</text>
</comment>
<dbReference type="InterPro" id="IPR000055">
    <property type="entry name" value="Restrct_endonuc_typeI_TRD"/>
</dbReference>
<dbReference type="InterPro" id="IPR052021">
    <property type="entry name" value="Type-I_RS_S_subunit"/>
</dbReference>
<gene>
    <name evidence="5" type="ORF">SAMN02910315_01380</name>
</gene>
<dbReference type="Pfam" id="PF01420">
    <property type="entry name" value="Methylase_S"/>
    <property type="match status" value="1"/>
</dbReference>
<dbReference type="Gene3D" id="3.90.220.20">
    <property type="entry name" value="DNA methylase specificity domains"/>
    <property type="match status" value="1"/>
</dbReference>
<evidence type="ECO:0000256" key="1">
    <source>
        <dbReference type="ARBA" id="ARBA00010923"/>
    </source>
</evidence>
<accession>A0A1G5WFS2</accession>
<dbReference type="GO" id="GO:0009307">
    <property type="term" value="P:DNA restriction-modification system"/>
    <property type="evidence" value="ECO:0007669"/>
    <property type="project" value="UniProtKB-KW"/>
</dbReference>
<evidence type="ECO:0000313" key="6">
    <source>
        <dbReference type="Proteomes" id="UP000323439"/>
    </source>
</evidence>
<dbReference type="PANTHER" id="PTHR30408:SF12">
    <property type="entry name" value="TYPE I RESTRICTION ENZYME MJAVIII SPECIFICITY SUBUNIT"/>
    <property type="match status" value="1"/>
</dbReference>
<keyword evidence="3" id="KW-0238">DNA-binding</keyword>
<dbReference type="EMBL" id="FMXB01000010">
    <property type="protein sequence ID" value="SDA56981.1"/>
    <property type="molecule type" value="Genomic_DNA"/>
</dbReference>
<proteinExistence type="inferred from homology"/>
<dbReference type="GO" id="GO:0003677">
    <property type="term" value="F:DNA binding"/>
    <property type="evidence" value="ECO:0007669"/>
    <property type="project" value="UniProtKB-KW"/>
</dbReference>
<protein>
    <submittedName>
        <fullName evidence="5">Type I restriction modification DNA specificity domain-containing protein</fullName>
    </submittedName>
</protein>
<reference evidence="5 6" key="1">
    <citation type="submission" date="2016-10" db="EMBL/GenBank/DDBJ databases">
        <authorList>
            <person name="Varghese N."/>
            <person name="Submissions S."/>
        </authorList>
    </citation>
    <scope>NUCLEOTIDE SEQUENCE [LARGE SCALE GENOMIC DNA]</scope>
    <source>
        <strain evidence="5 6">DSM 16643</strain>
    </source>
</reference>
<dbReference type="RefSeq" id="WP_149731929.1">
    <property type="nucleotide sequence ID" value="NZ_FMXB01000010.1"/>
</dbReference>
<evidence type="ECO:0000256" key="3">
    <source>
        <dbReference type="ARBA" id="ARBA00023125"/>
    </source>
</evidence>
<evidence type="ECO:0000313" key="5">
    <source>
        <dbReference type="EMBL" id="SDA56981.1"/>
    </source>
</evidence>
<keyword evidence="6" id="KW-1185">Reference proteome</keyword>